<evidence type="ECO:0000256" key="4">
    <source>
        <dbReference type="ARBA" id="ARBA00022801"/>
    </source>
</evidence>
<dbReference type="Pfam" id="PF00933">
    <property type="entry name" value="Glyco_hydro_3"/>
    <property type="match status" value="1"/>
</dbReference>
<evidence type="ECO:0000256" key="6">
    <source>
        <dbReference type="SAM" id="MobiDB-lite"/>
    </source>
</evidence>
<keyword evidence="4" id="KW-0378">Hydrolase</keyword>
<dbReference type="Gene3D" id="3.40.50.1700">
    <property type="entry name" value="Glycoside hydrolase family 3 C-terminal domain"/>
    <property type="match status" value="1"/>
</dbReference>
<dbReference type="InterPro" id="IPR036962">
    <property type="entry name" value="Glyco_hydro_3_N_sf"/>
</dbReference>
<dbReference type="InterPro" id="IPR001764">
    <property type="entry name" value="Glyco_hydro_3_N"/>
</dbReference>
<dbReference type="InterPro" id="IPR050226">
    <property type="entry name" value="NagZ_Beta-hexosaminidase"/>
</dbReference>
<dbReference type="OrthoDB" id="9805821at2"/>
<evidence type="ECO:0000256" key="5">
    <source>
        <dbReference type="ARBA" id="ARBA00023295"/>
    </source>
</evidence>
<proteinExistence type="inferred from homology"/>
<evidence type="ECO:0000259" key="7">
    <source>
        <dbReference type="Pfam" id="PF00933"/>
    </source>
</evidence>
<dbReference type="PANTHER" id="PTHR30480">
    <property type="entry name" value="BETA-HEXOSAMINIDASE-RELATED"/>
    <property type="match status" value="1"/>
</dbReference>
<protein>
    <recommendedName>
        <fullName evidence="3">beta-N-acetylhexosaminidase</fullName>
        <ecNumber evidence="3">3.2.1.52</ecNumber>
    </recommendedName>
</protein>
<dbReference type="GO" id="GO:0004563">
    <property type="term" value="F:beta-N-acetylhexosaminidase activity"/>
    <property type="evidence" value="ECO:0007669"/>
    <property type="project" value="UniProtKB-EC"/>
</dbReference>
<feature type="region of interest" description="Disordered" evidence="6">
    <location>
        <begin position="530"/>
        <end position="553"/>
    </location>
</feature>
<evidence type="ECO:0000256" key="1">
    <source>
        <dbReference type="ARBA" id="ARBA00001231"/>
    </source>
</evidence>
<keyword evidence="9" id="KW-1185">Reference proteome</keyword>
<dbReference type="SUPFAM" id="SSF52279">
    <property type="entry name" value="Beta-D-glucan exohydrolase, C-terminal domain"/>
    <property type="match status" value="1"/>
</dbReference>
<dbReference type="SUPFAM" id="SSF51445">
    <property type="entry name" value="(Trans)glycosidases"/>
    <property type="match status" value="1"/>
</dbReference>
<evidence type="ECO:0000313" key="9">
    <source>
        <dbReference type="Proteomes" id="UP000076967"/>
    </source>
</evidence>
<dbReference type="InterPro" id="IPR017853">
    <property type="entry name" value="GH"/>
</dbReference>
<dbReference type="PRINTS" id="PR00133">
    <property type="entry name" value="GLHYDRLASE3"/>
</dbReference>
<dbReference type="Proteomes" id="UP000076967">
    <property type="component" value="Unassembled WGS sequence"/>
</dbReference>
<feature type="domain" description="Glycoside hydrolase family 3 N-terminal" evidence="7">
    <location>
        <begin position="8"/>
        <end position="331"/>
    </location>
</feature>
<evidence type="ECO:0000313" key="8">
    <source>
        <dbReference type="EMBL" id="OAB40691.1"/>
    </source>
</evidence>
<sequence>MRACNRLTMKEKIGQLLMTGFEGLMPDANIGDLLQNHFTGGVVFFSRNLDNPGQAFALTQELQRMAMAATGIPLWIGTDQEGGMVVRVRQGIAQLPAAMALGAARDPVLLYEAAKGTAEELKTLGINMNFAPVVDINVNPRNPIIDVRSFGDDAELVAELGIAAMLGFQDGGIVSVIKHFPGHGDTETDSHAELPVVRHSLERLRSVELVPFRRSVQVGAEAVMTAHIGIPLLSDGEPVPATLSREILTGLLREELGFDGLIVTDCMEMSAVTQGIGVGEAVVRAVLAGADLLLVSHTYESQLEAVAALERAVADGRLPEERIDASVERILLLKERRIGELRERSWKETRTLLENPRTLRTIERIREKSITVVNREPDFCRLSPGVDTLVLWPQMTAACKSEDEPAAYDDTLGSCLRPFITAKLTERVYGTSPSPDEIAALASEAKEYGQIAVGIFHTASNPGQPALVRKLLAGGTKVIPVSLRNPVDLAAFPEAKGFLACYEHHPHTLQALSRVLMGMVEPAGTLPVTLPDHSSEGGELDERFSATGVESAT</sequence>
<accession>A0A168JIV8</accession>
<dbReference type="GO" id="GO:0009254">
    <property type="term" value="P:peptidoglycan turnover"/>
    <property type="evidence" value="ECO:0007669"/>
    <property type="project" value="TreeGrafter"/>
</dbReference>
<comment type="similarity">
    <text evidence="2">Belongs to the glycosyl hydrolase 3 family.</text>
</comment>
<evidence type="ECO:0000256" key="2">
    <source>
        <dbReference type="ARBA" id="ARBA00005336"/>
    </source>
</evidence>
<organism evidence="8 9">
    <name type="scientific">Paenibacillus glacialis</name>
    <dbReference type="NCBI Taxonomy" id="494026"/>
    <lineage>
        <taxon>Bacteria</taxon>
        <taxon>Bacillati</taxon>
        <taxon>Bacillota</taxon>
        <taxon>Bacilli</taxon>
        <taxon>Bacillales</taxon>
        <taxon>Paenibacillaceae</taxon>
        <taxon>Paenibacillus</taxon>
    </lineage>
</organism>
<dbReference type="GO" id="GO:0005975">
    <property type="term" value="P:carbohydrate metabolic process"/>
    <property type="evidence" value="ECO:0007669"/>
    <property type="project" value="InterPro"/>
</dbReference>
<dbReference type="EMBL" id="LVJH01000035">
    <property type="protein sequence ID" value="OAB40691.1"/>
    <property type="molecule type" value="Genomic_DNA"/>
</dbReference>
<feature type="compositionally biased region" description="Basic and acidic residues" evidence="6">
    <location>
        <begin position="533"/>
        <end position="544"/>
    </location>
</feature>
<dbReference type="Gene3D" id="3.20.20.300">
    <property type="entry name" value="Glycoside hydrolase, family 3, N-terminal domain"/>
    <property type="match status" value="1"/>
</dbReference>
<gene>
    <name evidence="8" type="ORF">PGLA_17990</name>
</gene>
<dbReference type="STRING" id="494026.PGLA_17990"/>
<keyword evidence="5" id="KW-0326">Glycosidase</keyword>
<evidence type="ECO:0000256" key="3">
    <source>
        <dbReference type="ARBA" id="ARBA00012663"/>
    </source>
</evidence>
<dbReference type="InterPro" id="IPR036881">
    <property type="entry name" value="Glyco_hydro_3_C_sf"/>
</dbReference>
<dbReference type="PANTHER" id="PTHR30480:SF13">
    <property type="entry name" value="BETA-HEXOSAMINIDASE"/>
    <property type="match status" value="1"/>
</dbReference>
<reference evidence="8 9" key="1">
    <citation type="submission" date="2016-03" db="EMBL/GenBank/DDBJ databases">
        <title>Draft genome sequence of Paenibacillus glacialis DSM 22343.</title>
        <authorList>
            <person name="Shin S.-K."/>
            <person name="Yi H."/>
        </authorList>
    </citation>
    <scope>NUCLEOTIDE SEQUENCE [LARGE SCALE GENOMIC DNA]</scope>
    <source>
        <strain evidence="8 9">DSM 22343</strain>
    </source>
</reference>
<comment type="caution">
    <text evidence="8">The sequence shown here is derived from an EMBL/GenBank/DDBJ whole genome shotgun (WGS) entry which is preliminary data.</text>
</comment>
<name>A0A168JIV8_9BACL</name>
<dbReference type="AlphaFoldDB" id="A0A168JIV8"/>
<comment type="catalytic activity">
    <reaction evidence="1">
        <text>Hydrolysis of terminal non-reducing N-acetyl-D-hexosamine residues in N-acetyl-beta-D-hexosaminides.</text>
        <dbReference type="EC" id="3.2.1.52"/>
    </reaction>
</comment>
<dbReference type="EC" id="3.2.1.52" evidence="3"/>